<dbReference type="GO" id="GO:0016747">
    <property type="term" value="F:acyltransferase activity, transferring groups other than amino-acyl groups"/>
    <property type="evidence" value="ECO:0007669"/>
    <property type="project" value="InterPro"/>
</dbReference>
<feature type="domain" description="Acyltransferase 3" evidence="3">
    <location>
        <begin position="48"/>
        <end position="408"/>
    </location>
</feature>
<evidence type="ECO:0000256" key="1">
    <source>
        <dbReference type="SAM" id="MobiDB-lite"/>
    </source>
</evidence>
<dbReference type="Pfam" id="PF01757">
    <property type="entry name" value="Acyl_transf_3"/>
    <property type="match status" value="1"/>
</dbReference>
<evidence type="ECO:0000313" key="4">
    <source>
        <dbReference type="EMBL" id="TWU08034.1"/>
    </source>
</evidence>
<feature type="region of interest" description="Disordered" evidence="1">
    <location>
        <begin position="430"/>
        <end position="463"/>
    </location>
</feature>
<proteinExistence type="predicted"/>
<keyword evidence="2" id="KW-1133">Transmembrane helix</keyword>
<reference evidence="4 5" key="1">
    <citation type="submission" date="2019-02" db="EMBL/GenBank/DDBJ databases">
        <title>Deep-cultivation of Planctomycetes and their phenomic and genomic characterization uncovers novel biology.</title>
        <authorList>
            <person name="Wiegand S."/>
            <person name="Jogler M."/>
            <person name="Boedeker C."/>
            <person name="Pinto D."/>
            <person name="Vollmers J."/>
            <person name="Rivas-Marin E."/>
            <person name="Kohn T."/>
            <person name="Peeters S.H."/>
            <person name="Heuer A."/>
            <person name="Rast P."/>
            <person name="Oberbeckmann S."/>
            <person name="Bunk B."/>
            <person name="Jeske O."/>
            <person name="Meyerdierks A."/>
            <person name="Storesund J.E."/>
            <person name="Kallscheuer N."/>
            <person name="Luecker S."/>
            <person name="Lage O.M."/>
            <person name="Pohl T."/>
            <person name="Merkel B.J."/>
            <person name="Hornburger P."/>
            <person name="Mueller R.-W."/>
            <person name="Bruemmer F."/>
            <person name="Labrenz M."/>
            <person name="Spormann A.M."/>
            <person name="Op Den Camp H."/>
            <person name="Overmann J."/>
            <person name="Amann R."/>
            <person name="Jetten M.S.M."/>
            <person name="Mascher T."/>
            <person name="Medema M.H."/>
            <person name="Devos D.P."/>
            <person name="Kaster A.-K."/>
            <person name="Ovreas L."/>
            <person name="Rohde M."/>
            <person name="Galperin M.Y."/>
            <person name="Jogler C."/>
        </authorList>
    </citation>
    <scope>NUCLEOTIDE SEQUENCE [LARGE SCALE GENOMIC DNA]</scope>
    <source>
        <strain evidence="4 5">Pla52n</strain>
    </source>
</reference>
<keyword evidence="5" id="KW-1185">Reference proteome</keyword>
<feature type="transmembrane region" description="Helical" evidence="2">
    <location>
        <begin position="219"/>
        <end position="239"/>
    </location>
</feature>
<evidence type="ECO:0000259" key="3">
    <source>
        <dbReference type="Pfam" id="PF01757"/>
    </source>
</evidence>
<feature type="transmembrane region" description="Helical" evidence="2">
    <location>
        <begin position="53"/>
        <end position="73"/>
    </location>
</feature>
<evidence type="ECO:0000256" key="2">
    <source>
        <dbReference type="SAM" id="Phobius"/>
    </source>
</evidence>
<dbReference type="EMBL" id="SJPN01000001">
    <property type="protein sequence ID" value="TWU08034.1"/>
    <property type="molecule type" value="Genomic_DNA"/>
</dbReference>
<keyword evidence="2" id="KW-0472">Membrane</keyword>
<dbReference type="OrthoDB" id="7375713at2"/>
<feature type="transmembrane region" description="Helical" evidence="2">
    <location>
        <begin position="390"/>
        <end position="408"/>
    </location>
</feature>
<dbReference type="PANTHER" id="PTHR36927:SF1">
    <property type="entry name" value="MDO-LIKE PROTEIN"/>
    <property type="match status" value="1"/>
</dbReference>
<feature type="transmembrane region" description="Helical" evidence="2">
    <location>
        <begin position="289"/>
        <end position="308"/>
    </location>
</feature>
<feature type="compositionally biased region" description="Low complexity" evidence="1">
    <location>
        <begin position="430"/>
        <end position="445"/>
    </location>
</feature>
<keyword evidence="2" id="KW-0812">Transmembrane</keyword>
<feature type="transmembrane region" description="Helical" evidence="2">
    <location>
        <begin position="320"/>
        <end position="345"/>
    </location>
</feature>
<feature type="transmembrane region" description="Helical" evidence="2">
    <location>
        <begin position="186"/>
        <end position="207"/>
    </location>
</feature>
<feature type="transmembrane region" description="Helical" evidence="2">
    <location>
        <begin position="93"/>
        <end position="114"/>
    </location>
</feature>
<feature type="transmembrane region" description="Helical" evidence="2">
    <location>
        <begin position="134"/>
        <end position="157"/>
    </location>
</feature>
<dbReference type="AlphaFoldDB" id="A0A5C6BBY0"/>
<dbReference type="InterPro" id="IPR050623">
    <property type="entry name" value="Glucan_succinyl_AcylTrfase"/>
</dbReference>
<accession>A0A5C6BBY0</accession>
<name>A0A5C6BBY0_9BACT</name>
<dbReference type="InterPro" id="IPR002656">
    <property type="entry name" value="Acyl_transf_3_dom"/>
</dbReference>
<sequence length="463" mass="50306">MDTIPLHPQPNPHGSGEPSRGDHGNGTVIAGQIFGDAVSQPPRPAKLPGLEAIRAWAALGVVLLHVCVPYLQNPMPGLVWPITDATDFCIDCLFWGIEVIVMPVFLFVAGFLVWRSLRRGGPGLLVRNRARRLLVPLAFAMLVILPIEPFIWVLGFVSEGLVPAVKLKSLKVDGELGRNLWGLSHLWFLPYLFLYIVVVALGDWAVGHYQTARRILDTLMARPIVVPLLLIGLAAAVLIVRPEVVWGFQHAFLPVPSKWIYSGCFFLGGVRLGARDFELSDLAHHARRLIPVAVLLMATSVILGRWHLSLPPSETKSYQAAHYVLAILTASGAWVATMAVMSIAVLMGDRVSKRTKYLAGASFWIYLVHHPLLGLVHIDLKWLLPGASPMIKAAIAFVVVSAVCLVTYEGLIRRSALGHWLGLAPADAAPADAAPASRPSEASPDTVDIPAVAEPSRETRRAA</sequence>
<evidence type="ECO:0000313" key="5">
    <source>
        <dbReference type="Proteomes" id="UP000320176"/>
    </source>
</evidence>
<dbReference type="PANTHER" id="PTHR36927">
    <property type="entry name" value="BLR4337 PROTEIN"/>
    <property type="match status" value="1"/>
</dbReference>
<feature type="transmembrane region" description="Helical" evidence="2">
    <location>
        <begin position="259"/>
        <end position="277"/>
    </location>
</feature>
<gene>
    <name evidence="4" type="ORF">Pla52n_06120</name>
</gene>
<dbReference type="RefSeq" id="WP_146518148.1">
    <property type="nucleotide sequence ID" value="NZ_CP151726.1"/>
</dbReference>
<protein>
    <submittedName>
        <fullName evidence="4">Glucans biosynthesis protein</fullName>
    </submittedName>
</protein>
<dbReference type="Proteomes" id="UP000320176">
    <property type="component" value="Unassembled WGS sequence"/>
</dbReference>
<comment type="caution">
    <text evidence="4">The sequence shown here is derived from an EMBL/GenBank/DDBJ whole genome shotgun (WGS) entry which is preliminary data.</text>
</comment>
<feature type="transmembrane region" description="Helical" evidence="2">
    <location>
        <begin position="357"/>
        <end position="378"/>
    </location>
</feature>
<organism evidence="4 5">
    <name type="scientific">Stieleria varia</name>
    <dbReference type="NCBI Taxonomy" id="2528005"/>
    <lineage>
        <taxon>Bacteria</taxon>
        <taxon>Pseudomonadati</taxon>
        <taxon>Planctomycetota</taxon>
        <taxon>Planctomycetia</taxon>
        <taxon>Pirellulales</taxon>
        <taxon>Pirellulaceae</taxon>
        <taxon>Stieleria</taxon>
    </lineage>
</organism>
<feature type="region of interest" description="Disordered" evidence="1">
    <location>
        <begin position="1"/>
        <end position="22"/>
    </location>
</feature>